<evidence type="ECO:0000259" key="10">
    <source>
        <dbReference type="Pfam" id="PF01094"/>
    </source>
</evidence>
<keyword evidence="4 8" id="KW-1133">Transmembrane helix</keyword>
<dbReference type="OrthoDB" id="6158579at2759"/>
<feature type="transmembrane region" description="Helical" evidence="8">
    <location>
        <begin position="439"/>
        <end position="461"/>
    </location>
</feature>
<reference evidence="12" key="1">
    <citation type="submission" date="2017-01" db="EMBL/GenBank/DDBJ databases">
        <title>Comparative genomics of anhydrobiosis in the tardigrade Hypsibius dujardini.</title>
        <authorList>
            <person name="Yoshida Y."/>
            <person name="Koutsovoulos G."/>
            <person name="Laetsch D."/>
            <person name="Stevens L."/>
            <person name="Kumar S."/>
            <person name="Horikawa D."/>
            <person name="Ishino K."/>
            <person name="Komine S."/>
            <person name="Tomita M."/>
            <person name="Blaxter M."/>
            <person name="Arakawa K."/>
        </authorList>
    </citation>
    <scope>NUCLEOTIDE SEQUENCE [LARGE SCALE GENOMIC DNA]</scope>
    <source>
        <strain evidence="12">Z151</strain>
    </source>
</reference>
<feature type="compositionally biased region" description="Polar residues" evidence="7">
    <location>
        <begin position="491"/>
        <end position="518"/>
    </location>
</feature>
<sequence length="518" mass="56825">MVGTVWLSIVITANLLIAITNHCLASATGDIVILTTLPYEIGVAPDIKQTGAAFDLAAENMTKFNRDRNLTGSMTVKYLFDASTSSLIRSCGDVAGRSAQLLAEYRYRQTDARTCYAIVTSPIAASGTFLGYSTVLLEILRYYKWYRATILVEIKAIATFYRDLASLILDRIKILLPETVQFQMERFDMDATISEGVTSALIFARSRSRVIILLATGITARAILEKTGSLEMSNGEYVFIIVQPLEADVYGQRSQFQHSANDTNLNAFRSLLFVAFGSFGNSLDQLNAKIRSRAKTVYNTTLSAAVEPLDSYAIQTSHAIVELFATVCREMDSKGGSNCSSGLATANHVRNKSFHLSTGALYIDSAHIRNLDLLISGFNSSTRVMQSIGTYSWSSRKLIWDTERAIDWPTVDGQPPRDVPLCGFSGDQGICAEKAMSKVLTPSAVTTVSLLLISAITGFILRWRSLARHGLAGGPNPADWWRLDQRPTPHPRNSSAVTLPDTRSTIRGDINSNRKVAQ</sequence>
<dbReference type="GO" id="GO:0004016">
    <property type="term" value="F:adenylate cyclase activity"/>
    <property type="evidence" value="ECO:0007669"/>
    <property type="project" value="TreeGrafter"/>
</dbReference>
<dbReference type="GO" id="GO:0005886">
    <property type="term" value="C:plasma membrane"/>
    <property type="evidence" value="ECO:0007669"/>
    <property type="project" value="TreeGrafter"/>
</dbReference>
<dbReference type="Pfam" id="PF01094">
    <property type="entry name" value="ANF_receptor"/>
    <property type="match status" value="1"/>
</dbReference>
<keyword evidence="2 8" id="KW-0812">Transmembrane</keyword>
<feature type="region of interest" description="Disordered" evidence="7">
    <location>
        <begin position="486"/>
        <end position="518"/>
    </location>
</feature>
<feature type="domain" description="Receptor ligand binding region" evidence="10">
    <location>
        <begin position="133"/>
        <end position="371"/>
    </location>
</feature>
<evidence type="ECO:0000313" key="11">
    <source>
        <dbReference type="EMBL" id="OQV25006.1"/>
    </source>
</evidence>
<accession>A0A1W0XBX7</accession>
<dbReference type="InterPro" id="IPR050401">
    <property type="entry name" value="Cyclic_nucleotide_synthase"/>
</dbReference>
<evidence type="ECO:0000256" key="8">
    <source>
        <dbReference type="SAM" id="Phobius"/>
    </source>
</evidence>
<keyword evidence="5 8" id="KW-0472">Membrane</keyword>
<evidence type="ECO:0000256" key="4">
    <source>
        <dbReference type="ARBA" id="ARBA00022989"/>
    </source>
</evidence>
<dbReference type="GO" id="GO:0004383">
    <property type="term" value="F:guanylate cyclase activity"/>
    <property type="evidence" value="ECO:0007669"/>
    <property type="project" value="TreeGrafter"/>
</dbReference>
<keyword evidence="6" id="KW-0456">Lyase</keyword>
<dbReference type="GO" id="GO:0000166">
    <property type="term" value="F:nucleotide binding"/>
    <property type="evidence" value="ECO:0007669"/>
    <property type="project" value="UniProtKB-KW"/>
</dbReference>
<dbReference type="Gene3D" id="3.40.50.2300">
    <property type="match status" value="2"/>
</dbReference>
<evidence type="ECO:0000256" key="7">
    <source>
        <dbReference type="SAM" id="MobiDB-lite"/>
    </source>
</evidence>
<feature type="chain" id="PRO_5012144887" description="Receptor ligand binding region domain-containing protein" evidence="9">
    <location>
        <begin position="26"/>
        <end position="518"/>
    </location>
</feature>
<evidence type="ECO:0000256" key="3">
    <source>
        <dbReference type="ARBA" id="ARBA00022741"/>
    </source>
</evidence>
<evidence type="ECO:0000256" key="5">
    <source>
        <dbReference type="ARBA" id="ARBA00023136"/>
    </source>
</evidence>
<name>A0A1W0XBX7_HYPEX</name>
<keyword evidence="12" id="KW-1185">Reference proteome</keyword>
<feature type="signal peptide" evidence="9">
    <location>
        <begin position="1"/>
        <end position="25"/>
    </location>
</feature>
<evidence type="ECO:0000256" key="2">
    <source>
        <dbReference type="ARBA" id="ARBA00022692"/>
    </source>
</evidence>
<comment type="caution">
    <text evidence="11">The sequence shown here is derived from an EMBL/GenBank/DDBJ whole genome shotgun (WGS) entry which is preliminary data.</text>
</comment>
<evidence type="ECO:0000313" key="12">
    <source>
        <dbReference type="Proteomes" id="UP000192578"/>
    </source>
</evidence>
<dbReference type="EMBL" id="MTYJ01000004">
    <property type="protein sequence ID" value="OQV25006.1"/>
    <property type="molecule type" value="Genomic_DNA"/>
</dbReference>
<evidence type="ECO:0000256" key="9">
    <source>
        <dbReference type="SAM" id="SignalP"/>
    </source>
</evidence>
<dbReference type="SUPFAM" id="SSF53822">
    <property type="entry name" value="Periplasmic binding protein-like I"/>
    <property type="match status" value="1"/>
</dbReference>
<keyword evidence="9" id="KW-0732">Signal</keyword>
<evidence type="ECO:0000256" key="1">
    <source>
        <dbReference type="ARBA" id="ARBA00004370"/>
    </source>
</evidence>
<dbReference type="Proteomes" id="UP000192578">
    <property type="component" value="Unassembled WGS sequence"/>
</dbReference>
<evidence type="ECO:0000256" key="6">
    <source>
        <dbReference type="ARBA" id="ARBA00023239"/>
    </source>
</evidence>
<protein>
    <recommendedName>
        <fullName evidence="10">Receptor ligand binding region domain-containing protein</fullName>
    </recommendedName>
</protein>
<dbReference type="PANTHER" id="PTHR11920:SF501">
    <property type="entry name" value="GUANYLATE CYCLASE 32E"/>
    <property type="match status" value="1"/>
</dbReference>
<gene>
    <name evidence="11" type="ORF">BV898_01214</name>
</gene>
<dbReference type="InterPro" id="IPR001828">
    <property type="entry name" value="ANF_lig-bd_rcpt"/>
</dbReference>
<comment type="subcellular location">
    <subcellularLocation>
        <location evidence="1">Membrane</location>
    </subcellularLocation>
</comment>
<keyword evidence="3" id="KW-0547">Nucleotide-binding</keyword>
<dbReference type="AlphaFoldDB" id="A0A1W0XBX7"/>
<dbReference type="GO" id="GO:0001653">
    <property type="term" value="F:peptide receptor activity"/>
    <property type="evidence" value="ECO:0007669"/>
    <property type="project" value="TreeGrafter"/>
</dbReference>
<dbReference type="GO" id="GO:0007168">
    <property type="term" value="P:receptor guanylyl cyclase signaling pathway"/>
    <property type="evidence" value="ECO:0007669"/>
    <property type="project" value="TreeGrafter"/>
</dbReference>
<dbReference type="InterPro" id="IPR028082">
    <property type="entry name" value="Peripla_BP_I"/>
</dbReference>
<dbReference type="PANTHER" id="PTHR11920">
    <property type="entry name" value="GUANYLYL CYCLASE"/>
    <property type="match status" value="1"/>
</dbReference>
<proteinExistence type="predicted"/>
<organism evidence="11 12">
    <name type="scientific">Hypsibius exemplaris</name>
    <name type="common">Freshwater tardigrade</name>
    <dbReference type="NCBI Taxonomy" id="2072580"/>
    <lineage>
        <taxon>Eukaryota</taxon>
        <taxon>Metazoa</taxon>
        <taxon>Ecdysozoa</taxon>
        <taxon>Tardigrada</taxon>
        <taxon>Eutardigrada</taxon>
        <taxon>Parachela</taxon>
        <taxon>Hypsibioidea</taxon>
        <taxon>Hypsibiidae</taxon>
        <taxon>Hypsibius</taxon>
    </lineage>
</organism>